<evidence type="ECO:0000259" key="5">
    <source>
        <dbReference type="Pfam" id="PF08548"/>
    </source>
</evidence>
<dbReference type="Gene3D" id="2.60.120.380">
    <property type="match status" value="2"/>
</dbReference>
<dbReference type="InterPro" id="IPR024079">
    <property type="entry name" value="MetalloPept_cat_dom_sf"/>
</dbReference>
<evidence type="ECO:0000256" key="1">
    <source>
        <dbReference type="ARBA" id="ARBA00001913"/>
    </source>
</evidence>
<gene>
    <name evidence="6" type="ORF">GCM10022276_22150</name>
</gene>
<keyword evidence="7" id="KW-1185">Reference proteome</keyword>
<proteinExistence type="predicted"/>
<comment type="subcellular location">
    <subcellularLocation>
        <location evidence="2">Secreted</location>
    </subcellularLocation>
</comment>
<dbReference type="Pfam" id="PF08548">
    <property type="entry name" value="Peptidase_M10_C"/>
    <property type="match status" value="1"/>
</dbReference>
<dbReference type="InterPro" id="IPR011049">
    <property type="entry name" value="Serralysin-like_metalloprot_C"/>
</dbReference>
<accession>A0ABP7LPQ9</accession>
<dbReference type="SUPFAM" id="SSF55486">
    <property type="entry name" value="Metalloproteases ('zincins'), catalytic domain"/>
    <property type="match status" value="1"/>
</dbReference>
<keyword evidence="4" id="KW-0677">Repeat</keyword>
<dbReference type="Proteomes" id="UP001500827">
    <property type="component" value="Unassembled WGS sequence"/>
</dbReference>
<dbReference type="InterPro" id="IPR001343">
    <property type="entry name" value="Hemolysn_Ca-bd"/>
</dbReference>
<dbReference type="Gene3D" id="3.40.390.10">
    <property type="entry name" value="Collagenase (Catalytic Domain)"/>
    <property type="match status" value="1"/>
</dbReference>
<sequence>MYSRGFDSFFAFNDSGAAASPNYDLSFMTGRSISAQPKTTWDGPAAGSVGGSLDGTPEVEQFFAVQLTAGVTYSFAERPTATGGIEDPFLYLLNSSGGLITYDDDGGAGRSSLLSYTPTVSGTYYLAAGSWVNDFNGGGDAGSFTLYQWDSTQSDAGGTLATAMSITTGTTFGNRASGSDIDIYKIELTAGQYYSFGYSGGYDGAGETGTVARVQLLDSAGNIIVNPTVTAETGLGYFAQTSGTYYVKITPYAGTAKGGYTLDVTGVDPATKDPLDAIRWKSANNIPTHDVDGVPTATVYFGAAGENFGQTGDDGNPMVTLGWTQTQINSVMNALNTSYTPITGIHYVQTTDASTATFRLATDHSTQYGAYFDPQDPAFGASQGVGVFNVDSGGFTIDASLQQGGFSYAVVLHEFGHAHGLAHPHDTGGGSDIMLGVSASQGSYGIYDLNQQVYTVMSYNYAWPLDPDGTQPFTRATVGAGWNGSLSAFDIAALQDRYGVHANATGNDTYTIADDQPHAFYQTIWDTGGNDTIVYTGLKDAQIDLTAATLDYSPTGGGVLSFAHGVFGGYTIANGVVIENATGGGGNDVLLGNTANNVLTGNGGNDTLMGRDGNDTLIGGAGNDSLNGGTGVDTASYAGATAGVTVNLTAGTATGGAGSDTLALIENVIGSASQDRIIGDTNVNKIASGDGIDVVTLGGGNDIFVAEQGTKIAAKTGTFSWDVITDFDQAGDDLIDVSGLGSFHWIGSAANKSAFDLSYKMFDSVNGAEKALGIDIDGQPGASQTGPVTIVYGNTDGGSPDFAIVLLNTSSVDASDFIFGATSASAMASAAVQLHSDYMFL</sequence>
<dbReference type="PRINTS" id="PR00313">
    <property type="entry name" value="CABNDNGRPT"/>
</dbReference>
<dbReference type="PROSITE" id="PS00330">
    <property type="entry name" value="HEMOLYSIN_CALCIUM"/>
    <property type="match status" value="2"/>
</dbReference>
<reference evidence="7" key="1">
    <citation type="journal article" date="2019" name="Int. J. Syst. Evol. Microbiol.">
        <title>The Global Catalogue of Microorganisms (GCM) 10K type strain sequencing project: providing services to taxonomists for standard genome sequencing and annotation.</title>
        <authorList>
            <consortium name="The Broad Institute Genomics Platform"/>
            <consortium name="The Broad Institute Genome Sequencing Center for Infectious Disease"/>
            <person name="Wu L."/>
            <person name="Ma J."/>
        </authorList>
    </citation>
    <scope>NUCLEOTIDE SEQUENCE [LARGE SCALE GENOMIC DNA]</scope>
    <source>
        <strain evidence="7">JCM 17543</strain>
    </source>
</reference>
<dbReference type="Pfam" id="PF00353">
    <property type="entry name" value="HemolysinCabind"/>
    <property type="match status" value="2"/>
</dbReference>
<protein>
    <recommendedName>
        <fullName evidence="5">Peptidase M10 serralysin C-terminal domain-containing protein</fullName>
    </recommendedName>
</protein>
<keyword evidence="3" id="KW-0964">Secreted</keyword>
<evidence type="ECO:0000256" key="2">
    <source>
        <dbReference type="ARBA" id="ARBA00004613"/>
    </source>
</evidence>
<comment type="cofactor">
    <cofactor evidence="1">
        <name>Ca(2+)</name>
        <dbReference type="ChEBI" id="CHEBI:29108"/>
    </cofactor>
</comment>
<dbReference type="Gene3D" id="2.150.10.10">
    <property type="entry name" value="Serralysin-like metalloprotease, C-terminal"/>
    <property type="match status" value="2"/>
</dbReference>
<comment type="caution">
    <text evidence="6">The sequence shown here is derived from an EMBL/GenBank/DDBJ whole genome shotgun (WGS) entry which is preliminary data.</text>
</comment>
<dbReference type="InterPro" id="IPR013858">
    <property type="entry name" value="Peptidase_M10B_C"/>
</dbReference>
<dbReference type="InterPro" id="IPR018511">
    <property type="entry name" value="Hemolysin-typ_Ca-bd_CS"/>
</dbReference>
<evidence type="ECO:0000256" key="3">
    <source>
        <dbReference type="ARBA" id="ARBA00022525"/>
    </source>
</evidence>
<dbReference type="SUPFAM" id="SSF89260">
    <property type="entry name" value="Collagen-binding domain"/>
    <property type="match status" value="1"/>
</dbReference>
<dbReference type="RefSeq" id="WP_344699757.1">
    <property type="nucleotide sequence ID" value="NZ_BAABBM010000001.1"/>
</dbReference>
<evidence type="ECO:0000313" key="7">
    <source>
        <dbReference type="Proteomes" id="UP001500827"/>
    </source>
</evidence>
<organism evidence="6 7">
    <name type="scientific">Sphingomonas limnosediminicola</name>
    <dbReference type="NCBI Taxonomy" id="940133"/>
    <lineage>
        <taxon>Bacteria</taxon>
        <taxon>Pseudomonadati</taxon>
        <taxon>Pseudomonadota</taxon>
        <taxon>Alphaproteobacteria</taxon>
        <taxon>Sphingomonadales</taxon>
        <taxon>Sphingomonadaceae</taxon>
        <taxon>Sphingomonas</taxon>
    </lineage>
</organism>
<feature type="domain" description="Peptidase M10 serralysin C-terminal" evidence="5">
    <location>
        <begin position="498"/>
        <end position="625"/>
    </location>
</feature>
<dbReference type="SUPFAM" id="SSF51120">
    <property type="entry name" value="beta-Roll"/>
    <property type="match status" value="2"/>
</dbReference>
<dbReference type="EMBL" id="BAABBM010000001">
    <property type="protein sequence ID" value="GAA3903026.1"/>
    <property type="molecule type" value="Genomic_DNA"/>
</dbReference>
<evidence type="ECO:0000313" key="6">
    <source>
        <dbReference type="EMBL" id="GAA3903026.1"/>
    </source>
</evidence>
<evidence type="ECO:0000256" key="4">
    <source>
        <dbReference type="ARBA" id="ARBA00022737"/>
    </source>
</evidence>
<name>A0ABP7LPQ9_9SPHN</name>